<keyword evidence="1" id="KW-0472">Membrane</keyword>
<evidence type="ECO:0000256" key="1">
    <source>
        <dbReference type="SAM" id="Phobius"/>
    </source>
</evidence>
<evidence type="ECO:0000313" key="2">
    <source>
        <dbReference type="EMBL" id="CBH75110.1"/>
    </source>
</evidence>
<evidence type="ECO:0008006" key="3">
    <source>
        <dbReference type="Google" id="ProtNLM"/>
    </source>
</evidence>
<accession>E6PF74</accession>
<dbReference type="InterPro" id="IPR025333">
    <property type="entry name" value="DUF4239"/>
</dbReference>
<keyword evidence="1" id="KW-0812">Transmembrane</keyword>
<dbReference type="AlphaFoldDB" id="E6PF74"/>
<gene>
    <name evidence="2" type="ORF">CARN1_0285</name>
</gene>
<organism evidence="2">
    <name type="scientific">mine drainage metagenome</name>
    <dbReference type="NCBI Taxonomy" id="410659"/>
    <lineage>
        <taxon>unclassified sequences</taxon>
        <taxon>metagenomes</taxon>
        <taxon>ecological metagenomes</taxon>
    </lineage>
</organism>
<feature type="transmembrane region" description="Helical" evidence="1">
    <location>
        <begin position="9"/>
        <end position="26"/>
    </location>
</feature>
<reference evidence="2" key="1">
    <citation type="submission" date="2009-10" db="EMBL/GenBank/DDBJ databases">
        <title>Diversity of trophic interactions inside an arsenic-rich microbial ecosystem.</title>
        <authorList>
            <person name="Bertin P.N."/>
            <person name="Heinrich-Salmeron A."/>
            <person name="Pelletier E."/>
            <person name="Goulhen-Chollet F."/>
            <person name="Arsene-Ploetze F."/>
            <person name="Gallien S."/>
            <person name="Calteau A."/>
            <person name="Vallenet D."/>
            <person name="Casiot C."/>
            <person name="Chane-Woon-Ming B."/>
            <person name="Giloteaux L."/>
            <person name="Barakat M."/>
            <person name="Bonnefoy V."/>
            <person name="Bruneel O."/>
            <person name="Chandler M."/>
            <person name="Cleiss J."/>
            <person name="Duran R."/>
            <person name="Elbaz-Poulichet F."/>
            <person name="Fonknechten N."/>
            <person name="Lauga B."/>
            <person name="Mornico D."/>
            <person name="Ortet P."/>
            <person name="Schaeffer C."/>
            <person name="Siguier P."/>
            <person name="Alexander Thil Smith A."/>
            <person name="Van Dorsselaer A."/>
            <person name="Weissenbach J."/>
            <person name="Medigue C."/>
            <person name="Le Paslier D."/>
        </authorList>
    </citation>
    <scope>NUCLEOTIDE SEQUENCE</scope>
</reference>
<feature type="transmembrane region" description="Helical" evidence="1">
    <location>
        <begin position="182"/>
        <end position="200"/>
    </location>
</feature>
<dbReference type="EMBL" id="CABL01000005">
    <property type="protein sequence ID" value="CBH75110.1"/>
    <property type="molecule type" value="Genomic_DNA"/>
</dbReference>
<proteinExistence type="predicted"/>
<name>E6PF74_9ZZZZ</name>
<sequence length="265" mass="29592">MHRLLDHPFLWAILWLVVLLVAATLGRWLRARRKALGEGEREDLNLILSATLTLLSLLVGFSFSMASARYDHRKSLEAQEASVIGTEYERASLLPQPQALHVEQLLRAYLNDRIALYNAPNDASDAKILRATLTLQNKLWESVRIPAFAHQNSITALVVEGMNEVTDAEQSTQAAWEDRVPVPAWALMIVIAIFSCGLIGYYEQPSENPRRFYVLLPLLLAVASYIIADLDSPRGGLITVAAKNLERVTQSISIHQVPRGHARLP</sequence>
<feature type="transmembrane region" description="Helical" evidence="1">
    <location>
        <begin position="46"/>
        <end position="66"/>
    </location>
</feature>
<keyword evidence="1" id="KW-1133">Transmembrane helix</keyword>
<feature type="transmembrane region" description="Helical" evidence="1">
    <location>
        <begin position="212"/>
        <end position="228"/>
    </location>
</feature>
<dbReference type="Pfam" id="PF14023">
    <property type="entry name" value="Bestrophin-like"/>
    <property type="match status" value="1"/>
</dbReference>
<comment type="caution">
    <text evidence="2">The sequence shown here is derived from an EMBL/GenBank/DDBJ whole genome shotgun (WGS) entry which is preliminary data.</text>
</comment>
<protein>
    <recommendedName>
        <fullName evidence="3">DUF4239 domain-containing protein</fullName>
    </recommendedName>
</protein>